<reference evidence="2 3" key="1">
    <citation type="submission" date="2017-04" db="EMBL/GenBank/DDBJ databases">
        <authorList>
            <person name="Afonso C.L."/>
            <person name="Miller P.J."/>
            <person name="Scott M.A."/>
            <person name="Spackman E."/>
            <person name="Goraichik I."/>
            <person name="Dimitrov K.M."/>
            <person name="Suarez D.L."/>
            <person name="Swayne D.E."/>
        </authorList>
    </citation>
    <scope>NUCLEOTIDE SEQUENCE [LARGE SCALE GENOMIC DNA]</scope>
    <source>
        <strain evidence="2 3">DSM 3385</strain>
    </source>
</reference>
<dbReference type="InterPro" id="IPR004017">
    <property type="entry name" value="Cys_rich_dom"/>
</dbReference>
<dbReference type="PANTHER" id="PTHR30296">
    <property type="entry name" value="UNCHARACTERIZED PROTEIN YKGE"/>
    <property type="match status" value="1"/>
</dbReference>
<sequence>MVQDRSSVPRPTQVGLFVTCLVNLMRPSVGLAAIELLEQAGCVVEVPPGQSCCGQPGYNSGDIENSRKLARQVIAAFEAFDYVVVPSGSCAGMIAHHYPNSLFEGDPDWAQRARNLGAKTFELMSFLTDVMNFVPEQPLYDLSERHVTYHDSCCGLREMKVKEQPRQLLKKICNIDIDEMEETEECCGFGGSFSAKMPQISARLADNKIENAEATGADLLLGGDLGCLLHLSGRLRRQGKTLKVHHAAEILAGQINGPAIGEIVEEEQ</sequence>
<evidence type="ECO:0000259" key="1">
    <source>
        <dbReference type="Pfam" id="PF02754"/>
    </source>
</evidence>
<accession>A0A1W2EPX7</accession>
<proteinExistence type="predicted"/>
<name>A0A1W2EPX7_9BACT</name>
<dbReference type="Pfam" id="PF02754">
    <property type="entry name" value="CCG"/>
    <property type="match status" value="2"/>
</dbReference>
<organism evidence="2 3">
    <name type="scientific">Desulfocicer vacuolatum DSM 3385</name>
    <dbReference type="NCBI Taxonomy" id="1121400"/>
    <lineage>
        <taxon>Bacteria</taxon>
        <taxon>Pseudomonadati</taxon>
        <taxon>Thermodesulfobacteriota</taxon>
        <taxon>Desulfobacteria</taxon>
        <taxon>Desulfobacterales</taxon>
        <taxon>Desulfobacteraceae</taxon>
        <taxon>Desulfocicer</taxon>
    </lineage>
</organism>
<evidence type="ECO:0000313" key="3">
    <source>
        <dbReference type="Proteomes" id="UP000192418"/>
    </source>
</evidence>
<feature type="domain" description="Cysteine-rich" evidence="1">
    <location>
        <begin position="147"/>
        <end position="231"/>
    </location>
</feature>
<protein>
    <submittedName>
        <fullName evidence="2">L-lactate dehydrogenase complex protein LldE</fullName>
    </submittedName>
</protein>
<dbReference type="GO" id="GO:0005829">
    <property type="term" value="C:cytosol"/>
    <property type="evidence" value="ECO:0007669"/>
    <property type="project" value="TreeGrafter"/>
</dbReference>
<dbReference type="RefSeq" id="WP_084071718.1">
    <property type="nucleotide sequence ID" value="NZ_FWXY01000038.1"/>
</dbReference>
<keyword evidence="3" id="KW-1185">Reference proteome</keyword>
<feature type="domain" description="Cysteine-rich" evidence="1">
    <location>
        <begin position="14"/>
        <end position="94"/>
    </location>
</feature>
<gene>
    <name evidence="2" type="ORF">SAMN02746065_1388</name>
</gene>
<evidence type="ECO:0000313" key="2">
    <source>
        <dbReference type="EMBL" id="SMD11764.1"/>
    </source>
</evidence>
<dbReference type="Proteomes" id="UP000192418">
    <property type="component" value="Unassembled WGS sequence"/>
</dbReference>
<dbReference type="EMBL" id="FWXY01000038">
    <property type="protein sequence ID" value="SMD11764.1"/>
    <property type="molecule type" value="Genomic_DNA"/>
</dbReference>
<dbReference type="OrthoDB" id="5289041at2"/>
<dbReference type="AlphaFoldDB" id="A0A1W2EPX7"/>
<dbReference type="STRING" id="1121400.SAMN02746065_1388"/>
<dbReference type="GO" id="GO:0016491">
    <property type="term" value="F:oxidoreductase activity"/>
    <property type="evidence" value="ECO:0007669"/>
    <property type="project" value="UniProtKB-ARBA"/>
</dbReference>
<dbReference type="PANTHER" id="PTHR30296:SF0">
    <property type="entry name" value="LACTATE UTILIZATION PROTEIN A"/>
    <property type="match status" value="1"/>
</dbReference>